<evidence type="ECO:0000313" key="1">
    <source>
        <dbReference type="EMBL" id="PAU82480.1"/>
    </source>
</evidence>
<comment type="caution">
    <text evidence="1">The sequence shown here is derived from an EMBL/GenBank/DDBJ whole genome shotgun (WGS) entry which is preliminary data.</text>
</comment>
<accession>A0A2A2FCB3</accession>
<keyword evidence="2" id="KW-1185">Reference proteome</keyword>
<name>A0A2A2FCB3_9GAMM</name>
<dbReference type="OrthoDB" id="6357569at2"/>
<gene>
    <name evidence="1" type="ORF">CK501_01450</name>
</gene>
<protein>
    <submittedName>
        <fullName evidence="1">Uncharacterized protein</fullName>
    </submittedName>
</protein>
<sequence length="160" mass="17435">MVADKAQPALCSGWLSTREIQGRGYFGGAVSELNLLAHGCCHEFAHLLQTRSGGRRYGEVHNAAFYEWLDRLHSAGAAHALRGRLAEEAQTQGVVLATDTVSPAGETALRDFSPGDRVRFGPGLQGRIRRVNRRTCTVDGTGPCRGRRYRVPPQMMTVTG</sequence>
<evidence type="ECO:0000313" key="2">
    <source>
        <dbReference type="Proteomes" id="UP000218896"/>
    </source>
</evidence>
<dbReference type="AlphaFoldDB" id="A0A2A2FCB3"/>
<proteinExistence type="predicted"/>
<organism evidence="1 2">
    <name type="scientific">Halovibrio salipaludis</name>
    <dbReference type="NCBI Taxonomy" id="2032626"/>
    <lineage>
        <taxon>Bacteria</taxon>
        <taxon>Pseudomonadati</taxon>
        <taxon>Pseudomonadota</taxon>
        <taxon>Gammaproteobacteria</taxon>
        <taxon>Oceanospirillales</taxon>
        <taxon>Halomonadaceae</taxon>
        <taxon>Halovibrio</taxon>
    </lineage>
</organism>
<dbReference type="Proteomes" id="UP000218896">
    <property type="component" value="Unassembled WGS sequence"/>
</dbReference>
<dbReference type="EMBL" id="NSKD01000001">
    <property type="protein sequence ID" value="PAU82480.1"/>
    <property type="molecule type" value="Genomic_DNA"/>
</dbReference>
<reference evidence="1 2" key="1">
    <citation type="submission" date="2017-08" db="EMBL/GenBank/DDBJ databases">
        <title>Halovibrio sewagensis sp. nov., isolated from wastewater of high salinity.</title>
        <authorList>
            <person name="Dong X."/>
            <person name="Zhang G."/>
        </authorList>
    </citation>
    <scope>NUCLEOTIDE SEQUENCE [LARGE SCALE GENOMIC DNA]</scope>
    <source>
        <strain evidence="1 2">YL5-2</strain>
    </source>
</reference>